<dbReference type="KEGG" id="aar:Acear_1068"/>
<dbReference type="InterPro" id="IPR045865">
    <property type="entry name" value="ACT-like_dom_sf"/>
</dbReference>
<evidence type="ECO:0000313" key="3">
    <source>
        <dbReference type="EMBL" id="ADL12594.1"/>
    </source>
</evidence>
<dbReference type="STRING" id="574087.Acear_1068"/>
<dbReference type="InterPro" id="IPR008310">
    <property type="entry name" value="UPF0735_ACT_dom-cont"/>
</dbReference>
<dbReference type="SUPFAM" id="SSF55021">
    <property type="entry name" value="ACT-like"/>
    <property type="match status" value="1"/>
</dbReference>
<dbReference type="HOGENOM" id="CLU_128147_0_0_9"/>
<keyword evidence="4" id="KW-1185">Reference proteome</keyword>
<dbReference type="PROSITE" id="PS51671">
    <property type="entry name" value="ACT"/>
    <property type="match status" value="1"/>
</dbReference>
<name>D9QQ03_ACEAZ</name>
<protein>
    <recommendedName>
        <fullName evidence="1">UPF0735 ACT domain-containing protein Acear_1068</fullName>
    </recommendedName>
</protein>
<dbReference type="OrthoDB" id="9788773at2"/>
<dbReference type="RefSeq" id="WP_013278040.1">
    <property type="nucleotide sequence ID" value="NC_014378.1"/>
</dbReference>
<accession>D9QQ03</accession>
<gene>
    <name evidence="3" type="ordered locus">Acear_1068</name>
</gene>
<dbReference type="PIRSF" id="PIRSF025624">
    <property type="entry name" value="ACT_PheB"/>
    <property type="match status" value="1"/>
</dbReference>
<dbReference type="InterPro" id="IPR002912">
    <property type="entry name" value="ACT_dom"/>
</dbReference>
<dbReference type="HAMAP" id="MF_00707">
    <property type="entry name" value="UPF0735"/>
    <property type="match status" value="1"/>
</dbReference>
<dbReference type="AlphaFoldDB" id="D9QQ03"/>
<dbReference type="EMBL" id="CP002105">
    <property type="protein sequence ID" value="ADL12594.1"/>
    <property type="molecule type" value="Genomic_DNA"/>
</dbReference>
<dbReference type="Proteomes" id="UP000001661">
    <property type="component" value="Chromosome"/>
</dbReference>
<evidence type="ECO:0000259" key="2">
    <source>
        <dbReference type="PROSITE" id="PS51671"/>
    </source>
</evidence>
<dbReference type="Gene3D" id="3.30.70.260">
    <property type="match status" value="1"/>
</dbReference>
<sequence length="151" mass="16747">MRESSNEYYVVHKDILPTAIVKTVKAKQLLKSGGVDNVSEAVERIGLSRSAYYKYKDYAFPFLEDTQQKVITLSLLLKHESGVLSQVINEIAKVKGNILTINQGIPLQGVANATITIETIEMISDVDGLMEDLDGLSGIQKVEIIGRNFKY</sequence>
<evidence type="ECO:0000313" key="4">
    <source>
        <dbReference type="Proteomes" id="UP000001661"/>
    </source>
</evidence>
<evidence type="ECO:0000256" key="1">
    <source>
        <dbReference type="HAMAP-Rule" id="MF_00707"/>
    </source>
</evidence>
<proteinExistence type="inferred from homology"/>
<organism evidence="3 4">
    <name type="scientific">Acetohalobium arabaticum (strain ATCC 49924 / DSM 5501 / Z-7288)</name>
    <dbReference type="NCBI Taxonomy" id="574087"/>
    <lineage>
        <taxon>Bacteria</taxon>
        <taxon>Bacillati</taxon>
        <taxon>Bacillota</taxon>
        <taxon>Clostridia</taxon>
        <taxon>Halanaerobiales</taxon>
        <taxon>Halobacteroidaceae</taxon>
        <taxon>Acetohalobium</taxon>
    </lineage>
</organism>
<comment type="similarity">
    <text evidence="1">Belongs to the UPF0735 family.</text>
</comment>
<reference evidence="3 4" key="1">
    <citation type="journal article" date="2010" name="Stand. Genomic Sci.">
        <title>Complete genome sequence of Acetohalobium arabaticum type strain (Z-7288).</title>
        <authorList>
            <person name="Sikorski J."/>
            <person name="Lapidus A."/>
            <person name="Chertkov O."/>
            <person name="Lucas S."/>
            <person name="Copeland A."/>
            <person name="Glavina Del Rio T."/>
            <person name="Nolan M."/>
            <person name="Tice H."/>
            <person name="Cheng J.F."/>
            <person name="Han C."/>
            <person name="Brambilla E."/>
            <person name="Pitluck S."/>
            <person name="Liolios K."/>
            <person name="Ivanova N."/>
            <person name="Mavromatis K."/>
            <person name="Mikhailova N."/>
            <person name="Pati A."/>
            <person name="Bruce D."/>
            <person name="Detter C."/>
            <person name="Tapia R."/>
            <person name="Goodwin L."/>
            <person name="Chen A."/>
            <person name="Palaniappan K."/>
            <person name="Land M."/>
            <person name="Hauser L."/>
            <person name="Chang Y.J."/>
            <person name="Jeffries C.D."/>
            <person name="Rohde M."/>
            <person name="Goker M."/>
            <person name="Spring S."/>
            <person name="Woyke T."/>
            <person name="Bristow J."/>
            <person name="Eisen J.A."/>
            <person name="Markowitz V."/>
            <person name="Hugenholtz P."/>
            <person name="Kyrpides N.C."/>
            <person name="Klenk H.P."/>
        </authorList>
    </citation>
    <scope>NUCLEOTIDE SEQUENCE [LARGE SCALE GENOMIC DNA]</scope>
    <source>
        <strain evidence="4">ATCC 49924 / DSM 5501 / Z-7288</strain>
    </source>
</reference>
<feature type="domain" description="ACT" evidence="2">
    <location>
        <begin position="72"/>
        <end position="147"/>
    </location>
</feature>
<dbReference type="CDD" id="cd04888">
    <property type="entry name" value="ACT_PheB-BS"/>
    <property type="match status" value="1"/>
</dbReference>
<dbReference type="NCBIfam" id="NF003361">
    <property type="entry name" value="PRK04435.1"/>
    <property type="match status" value="1"/>
</dbReference>
<dbReference type="eggNOG" id="COG4492">
    <property type="taxonomic scope" value="Bacteria"/>
</dbReference>